<dbReference type="GO" id="GO:0001920">
    <property type="term" value="P:negative regulation of receptor recycling"/>
    <property type="evidence" value="ECO:0007669"/>
    <property type="project" value="TreeGrafter"/>
</dbReference>
<gene>
    <name evidence="3" type="ORF">IHE44_0005862</name>
    <name evidence="2" type="ORF">IHE44_010077</name>
</gene>
<dbReference type="PANTHER" id="PTHR15951">
    <property type="entry name" value="T-CELL RECEPTOR-ASSOCIATED TRANSMEMBRANE ADAPTER 1"/>
    <property type="match status" value="1"/>
</dbReference>
<evidence type="ECO:0000313" key="4">
    <source>
        <dbReference type="Proteomes" id="UP000618051"/>
    </source>
</evidence>
<evidence type="ECO:0000313" key="3">
    <source>
        <dbReference type="EMBL" id="KAI1242328.1"/>
    </source>
</evidence>
<feature type="region of interest" description="Disordered" evidence="1">
    <location>
        <begin position="95"/>
        <end position="114"/>
    </location>
</feature>
<dbReference type="InterPro" id="IPR020399">
    <property type="entry name" value="T-cell_rcpt-assoc_TM_adapter-1"/>
</dbReference>
<keyword evidence="4" id="KW-1185">Reference proteome</keyword>
<dbReference type="AlphaFoldDB" id="A0A835TWK8"/>
<sequence>MLLILRQADVTDVLKGVHVTLKCIRNKSAKPREPQSAEGHIQITGADPEPSMALAPCTEYSCSLLASRVLPAFWWRPALAEAVITSQVQPPGCLRPKMRKDYEENNPSYDGYDTEDYPVYGNLNQDILEECCYEQMKSQPQRPVNQLQVESANQMCYASLNHSAKGKCRKPRRKKDPSLEEDEEERSSNPRVASKVSIYLNSEQLAAENTATVEAIHDDPIRLMGLIHSTKGENRICNEPKMQP</sequence>
<accession>A0A835TWK8</accession>
<evidence type="ECO:0000313" key="2">
    <source>
        <dbReference type="EMBL" id="KAG0121866.1"/>
    </source>
</evidence>
<protein>
    <recommendedName>
        <fullName evidence="5">TRAT1 protein</fullName>
    </recommendedName>
</protein>
<dbReference type="Proteomes" id="UP000618051">
    <property type="component" value="Unassembled WGS sequence"/>
</dbReference>
<reference evidence="3 4" key="2">
    <citation type="journal article" date="2021" name="J. Hered.">
        <title>Feather Gene Expression Elucidates the Developmental Basis of Plumage Iridescence in African Starlings.</title>
        <authorList>
            <person name="Rubenstein D.R."/>
            <person name="Corvelo A."/>
            <person name="MacManes M.D."/>
            <person name="Maia R."/>
            <person name="Narzisi G."/>
            <person name="Rousaki A."/>
            <person name="Vandenabeele P."/>
            <person name="Shawkey M.D."/>
            <person name="Solomon J."/>
        </authorList>
    </citation>
    <scope>NUCLEOTIDE SEQUENCE [LARGE SCALE GENOMIC DNA]</scope>
    <source>
        <strain evidence="3">SS15</strain>
    </source>
</reference>
<dbReference type="OrthoDB" id="8952491at2759"/>
<comment type="caution">
    <text evidence="2">The sequence shown here is derived from an EMBL/GenBank/DDBJ whole genome shotgun (WGS) entry which is preliminary data.</text>
</comment>
<dbReference type="EMBL" id="JADDUC020000002">
    <property type="protein sequence ID" value="KAI1242328.1"/>
    <property type="molecule type" value="Genomic_DNA"/>
</dbReference>
<organism evidence="2">
    <name type="scientific">Lamprotornis superbus</name>
    <dbReference type="NCBI Taxonomy" id="245042"/>
    <lineage>
        <taxon>Eukaryota</taxon>
        <taxon>Metazoa</taxon>
        <taxon>Chordata</taxon>
        <taxon>Craniata</taxon>
        <taxon>Vertebrata</taxon>
        <taxon>Euteleostomi</taxon>
        <taxon>Archelosauria</taxon>
        <taxon>Archosauria</taxon>
        <taxon>Dinosauria</taxon>
        <taxon>Saurischia</taxon>
        <taxon>Theropoda</taxon>
        <taxon>Coelurosauria</taxon>
        <taxon>Aves</taxon>
        <taxon>Neognathae</taxon>
        <taxon>Neoaves</taxon>
        <taxon>Telluraves</taxon>
        <taxon>Australaves</taxon>
        <taxon>Passeriformes</taxon>
        <taxon>Sturnidae</taxon>
        <taxon>Lamprotornis</taxon>
    </lineage>
</organism>
<name>A0A835TWK8_9PASS</name>
<dbReference type="GO" id="GO:0042101">
    <property type="term" value="C:T cell receptor complex"/>
    <property type="evidence" value="ECO:0007669"/>
    <property type="project" value="TreeGrafter"/>
</dbReference>
<evidence type="ECO:0008006" key="5">
    <source>
        <dbReference type="Google" id="ProtNLM"/>
    </source>
</evidence>
<reference evidence="3" key="3">
    <citation type="submission" date="2022-01" db="EMBL/GenBank/DDBJ databases">
        <authorList>
            <person name="Rubenstein D.R."/>
        </authorList>
    </citation>
    <scope>NUCLEOTIDE SEQUENCE</scope>
    <source>
        <strain evidence="3">SS15</strain>
        <tissue evidence="3">Liver</tissue>
    </source>
</reference>
<dbReference type="GO" id="GO:0050862">
    <property type="term" value="P:positive regulation of T cell receptor signaling pathway"/>
    <property type="evidence" value="ECO:0007669"/>
    <property type="project" value="TreeGrafter"/>
</dbReference>
<feature type="region of interest" description="Disordered" evidence="1">
    <location>
        <begin position="167"/>
        <end position="191"/>
    </location>
</feature>
<proteinExistence type="predicted"/>
<dbReference type="EMBL" id="JADDUC010000042">
    <property type="protein sequence ID" value="KAG0121866.1"/>
    <property type="molecule type" value="Genomic_DNA"/>
</dbReference>
<reference evidence="2" key="1">
    <citation type="submission" date="2020-10" db="EMBL/GenBank/DDBJ databases">
        <title>Feather gene expression reveals the developmental basis of iridescence in African starlings.</title>
        <authorList>
            <person name="Rubenstein D.R."/>
        </authorList>
    </citation>
    <scope>NUCLEOTIDE SEQUENCE</scope>
    <source>
        <strain evidence="2">SS15</strain>
        <tissue evidence="2">Liver</tissue>
    </source>
</reference>
<dbReference type="PANTHER" id="PTHR15951:SF2">
    <property type="entry name" value="T-CELL RECEPTOR-ASSOCIATED TRANSMEMBRANE ADAPTER 1"/>
    <property type="match status" value="1"/>
</dbReference>
<dbReference type="Pfam" id="PF15330">
    <property type="entry name" value="SIT"/>
    <property type="match status" value="1"/>
</dbReference>
<evidence type="ECO:0000256" key="1">
    <source>
        <dbReference type="SAM" id="MobiDB-lite"/>
    </source>
</evidence>